<organism evidence="2 3">
    <name type="scientific">Psychromicrobium silvestre</name>
    <dbReference type="NCBI Taxonomy" id="1645614"/>
    <lineage>
        <taxon>Bacteria</taxon>
        <taxon>Bacillati</taxon>
        <taxon>Actinomycetota</taxon>
        <taxon>Actinomycetes</taxon>
        <taxon>Micrococcales</taxon>
        <taxon>Micrococcaceae</taxon>
        <taxon>Psychromicrobium</taxon>
    </lineage>
</organism>
<name>A0A7Y9LUQ2_9MICC</name>
<feature type="transmembrane region" description="Helical" evidence="1">
    <location>
        <begin position="18"/>
        <end position="42"/>
    </location>
</feature>
<keyword evidence="1" id="KW-0812">Transmembrane</keyword>
<dbReference type="RefSeq" id="WP_281360637.1">
    <property type="nucleotide sequence ID" value="NZ_JACBYQ010000002.1"/>
</dbReference>
<evidence type="ECO:0000313" key="3">
    <source>
        <dbReference type="Proteomes" id="UP000521748"/>
    </source>
</evidence>
<comment type="caution">
    <text evidence="2">The sequence shown here is derived from an EMBL/GenBank/DDBJ whole genome shotgun (WGS) entry which is preliminary data.</text>
</comment>
<evidence type="ECO:0000256" key="1">
    <source>
        <dbReference type="SAM" id="Phobius"/>
    </source>
</evidence>
<keyword evidence="1" id="KW-1133">Transmembrane helix</keyword>
<reference evidence="2 3" key="1">
    <citation type="submission" date="2020-07" db="EMBL/GenBank/DDBJ databases">
        <title>Sequencing the genomes of 1000 actinobacteria strains.</title>
        <authorList>
            <person name="Klenk H.-P."/>
        </authorList>
    </citation>
    <scope>NUCLEOTIDE SEQUENCE [LARGE SCALE GENOMIC DNA]</scope>
    <source>
        <strain evidence="2 3">DSM 102047</strain>
    </source>
</reference>
<dbReference type="AlphaFoldDB" id="A0A7Y9LUQ2"/>
<protein>
    <submittedName>
        <fullName evidence="2">Uncharacterized protein</fullName>
    </submittedName>
</protein>
<sequence length="44" mass="4857">MSVENVGSRTGRPRIKRIFLYAGLVILVAFGATLLYGLAVFLSW</sequence>
<dbReference type="EMBL" id="JACBYQ010000002">
    <property type="protein sequence ID" value="NYE95909.1"/>
    <property type="molecule type" value="Genomic_DNA"/>
</dbReference>
<gene>
    <name evidence="2" type="ORF">FHU41_002159</name>
</gene>
<evidence type="ECO:0000313" key="2">
    <source>
        <dbReference type="EMBL" id="NYE95909.1"/>
    </source>
</evidence>
<proteinExistence type="predicted"/>
<accession>A0A7Y9LUQ2</accession>
<keyword evidence="3" id="KW-1185">Reference proteome</keyword>
<keyword evidence="1" id="KW-0472">Membrane</keyword>
<dbReference type="Proteomes" id="UP000521748">
    <property type="component" value="Unassembled WGS sequence"/>
</dbReference>